<keyword evidence="6" id="KW-0548">Nucleotidyltransferase</keyword>
<evidence type="ECO:0000256" key="1">
    <source>
        <dbReference type="ARBA" id="ARBA00001946"/>
    </source>
</evidence>
<dbReference type="SUPFAM" id="SSF81301">
    <property type="entry name" value="Nucleotidyltransferase"/>
    <property type="match status" value="1"/>
</dbReference>
<dbReference type="EMBL" id="CP009170">
    <property type="protein sequence ID" value="AIS52414.1"/>
    <property type="molecule type" value="Genomic_DNA"/>
</dbReference>
<keyword evidence="8" id="KW-0547">Nucleotide-binding</keyword>
<keyword evidence="4 11" id="KW-0808">Transferase</keyword>
<comment type="similarity">
    <text evidence="2 11">Belongs to the tRNA nucleotidyltransferase/poly(A) polymerase family.</text>
</comment>
<evidence type="ECO:0000256" key="4">
    <source>
        <dbReference type="ARBA" id="ARBA00022679"/>
    </source>
</evidence>
<evidence type="ECO:0000256" key="10">
    <source>
        <dbReference type="ARBA" id="ARBA00022884"/>
    </source>
</evidence>
<evidence type="ECO:0000256" key="7">
    <source>
        <dbReference type="ARBA" id="ARBA00022723"/>
    </source>
</evidence>
<keyword evidence="5" id="KW-0819">tRNA processing</keyword>
<accession>A0A097ARH7</accession>
<keyword evidence="15" id="KW-1185">Reference proteome</keyword>
<dbReference type="CDD" id="cd05398">
    <property type="entry name" value="NT_ClassII-CCAase"/>
    <property type="match status" value="1"/>
</dbReference>
<dbReference type="KEGG" id="tki:TKV_c12430"/>
<dbReference type="InterPro" id="IPR052390">
    <property type="entry name" value="tRNA_nt/polyA_polymerase"/>
</dbReference>
<evidence type="ECO:0000256" key="5">
    <source>
        <dbReference type="ARBA" id="ARBA00022694"/>
    </source>
</evidence>
<dbReference type="SUPFAM" id="SSF81891">
    <property type="entry name" value="Poly A polymerase C-terminal region-like"/>
    <property type="match status" value="1"/>
</dbReference>
<dbReference type="InterPro" id="IPR032828">
    <property type="entry name" value="PolyA_RNA-bd"/>
</dbReference>
<dbReference type="InterPro" id="IPR043519">
    <property type="entry name" value="NT_sf"/>
</dbReference>
<keyword evidence="10 11" id="KW-0694">RNA-binding</keyword>
<proteinExistence type="inferred from homology"/>
<dbReference type="GO" id="GO:0016779">
    <property type="term" value="F:nucleotidyltransferase activity"/>
    <property type="evidence" value="ECO:0007669"/>
    <property type="project" value="UniProtKB-KW"/>
</dbReference>
<dbReference type="HOGENOM" id="CLU_015961_5_1_9"/>
<evidence type="ECO:0000256" key="8">
    <source>
        <dbReference type="ARBA" id="ARBA00022741"/>
    </source>
</evidence>
<keyword evidence="3" id="KW-0820">tRNA-binding</keyword>
<dbReference type="PANTHER" id="PTHR47788:SF1">
    <property type="entry name" value="A-ADDING TRNA NUCLEOTIDYLTRANSFERASE"/>
    <property type="match status" value="1"/>
</dbReference>
<dbReference type="GO" id="GO:0000166">
    <property type="term" value="F:nucleotide binding"/>
    <property type="evidence" value="ECO:0007669"/>
    <property type="project" value="UniProtKB-KW"/>
</dbReference>
<sequence length="389" mass="45526">MYIEIDGKDFVELLRKISLEFKIKSYIVGGFIRDYLLGVKNFDIDVVVEGDGVEFANLLSRYLEGDIVIHEAFRTVTLTYKNISIDVISARKEYYDYPAVLPRIEFSNIYDDLARRDFTINTLAYDVVENKFIDYFNGIQDLKTGVIRILHSKSFIDDPTRIFRAIRYSVRYSFAIESETERLLKESIDKIRLLTPDRIRNELFLILKEDKAKEMIEKVIYYGIDKIVFGDVSINTKNLDYFENSDIDIVLYRFLILFYLIKEKDLIKIKESLNISSLYLKSLEDLIFLCKQLKCKDKNVRKIRLTLQTTKKEVIKAISTMENGEAQRIVNTKLYITGEDIKNLGLKPSPLYGELMDKLFEAKMKGLLNNKEEEIEFAKKLIEQLKKGE</sequence>
<evidence type="ECO:0000256" key="9">
    <source>
        <dbReference type="ARBA" id="ARBA00022842"/>
    </source>
</evidence>
<evidence type="ECO:0000313" key="15">
    <source>
        <dbReference type="Proteomes" id="UP000029669"/>
    </source>
</evidence>
<dbReference type="Gene3D" id="1.10.3090.10">
    <property type="entry name" value="cca-adding enzyme, domain 2"/>
    <property type="match status" value="1"/>
</dbReference>
<evidence type="ECO:0000259" key="13">
    <source>
        <dbReference type="Pfam" id="PF12627"/>
    </source>
</evidence>
<keyword evidence="9" id="KW-0460">Magnesium</keyword>
<gene>
    <name evidence="14" type="ORF">TKV_c12430</name>
</gene>
<dbReference type="GO" id="GO:0008033">
    <property type="term" value="P:tRNA processing"/>
    <property type="evidence" value="ECO:0007669"/>
    <property type="project" value="UniProtKB-KW"/>
</dbReference>
<dbReference type="Gene3D" id="3.30.460.10">
    <property type="entry name" value="Beta Polymerase, domain 2"/>
    <property type="match status" value="1"/>
</dbReference>
<dbReference type="OrthoDB" id="9805698at2"/>
<evidence type="ECO:0000256" key="3">
    <source>
        <dbReference type="ARBA" id="ARBA00022555"/>
    </source>
</evidence>
<protein>
    <submittedName>
        <fullName evidence="14">tRNA nucleotidyltransferase/poly(A) polymerase</fullName>
    </submittedName>
</protein>
<evidence type="ECO:0000259" key="12">
    <source>
        <dbReference type="Pfam" id="PF01743"/>
    </source>
</evidence>
<dbReference type="Pfam" id="PF01743">
    <property type="entry name" value="PolyA_pol"/>
    <property type="match status" value="1"/>
</dbReference>
<evidence type="ECO:0000256" key="11">
    <source>
        <dbReference type="RuleBase" id="RU003953"/>
    </source>
</evidence>
<dbReference type="GO" id="GO:0046872">
    <property type="term" value="F:metal ion binding"/>
    <property type="evidence" value="ECO:0007669"/>
    <property type="project" value="UniProtKB-KW"/>
</dbReference>
<dbReference type="InterPro" id="IPR002646">
    <property type="entry name" value="PolA_pol_head_dom"/>
</dbReference>
<dbReference type="eggNOG" id="COG0617">
    <property type="taxonomic scope" value="Bacteria"/>
</dbReference>
<evidence type="ECO:0000313" key="14">
    <source>
        <dbReference type="EMBL" id="AIS52414.1"/>
    </source>
</evidence>
<dbReference type="RefSeq" id="WP_049685173.1">
    <property type="nucleotide sequence ID" value="NZ_OZ020628.2"/>
</dbReference>
<dbReference type="Pfam" id="PF12627">
    <property type="entry name" value="PolyA_pol_RNAbd"/>
    <property type="match status" value="1"/>
</dbReference>
<dbReference type="STRING" id="2325.TKV_c12430"/>
<evidence type="ECO:0000256" key="6">
    <source>
        <dbReference type="ARBA" id="ARBA00022695"/>
    </source>
</evidence>
<comment type="cofactor">
    <cofactor evidence="1">
        <name>Mg(2+)</name>
        <dbReference type="ChEBI" id="CHEBI:18420"/>
    </cofactor>
</comment>
<keyword evidence="7" id="KW-0479">Metal-binding</keyword>
<dbReference type="AlphaFoldDB" id="A0A097ARH7"/>
<name>A0A097ARH7_THEKI</name>
<evidence type="ECO:0000256" key="2">
    <source>
        <dbReference type="ARBA" id="ARBA00007265"/>
    </source>
</evidence>
<organism evidence="14 15">
    <name type="scientific">Thermoanaerobacter kivui</name>
    <name type="common">Acetogenium kivui</name>
    <dbReference type="NCBI Taxonomy" id="2325"/>
    <lineage>
        <taxon>Bacteria</taxon>
        <taxon>Bacillati</taxon>
        <taxon>Bacillota</taxon>
        <taxon>Clostridia</taxon>
        <taxon>Thermoanaerobacterales</taxon>
        <taxon>Thermoanaerobacteraceae</taxon>
        <taxon>Thermoanaerobacter</taxon>
    </lineage>
</organism>
<reference evidence="15" key="1">
    <citation type="journal article" date="2015" name="Genome Announc.">
        <title>Whole-Genome Sequences of 80 Environmental and Clinical Isolates of Burkholderia pseudomallei.</title>
        <authorList>
            <person name="Johnson S.L."/>
            <person name="Baker A.L."/>
            <person name="Chain P.S."/>
            <person name="Currie B.J."/>
            <person name="Daligault H.E."/>
            <person name="Davenport K.W."/>
            <person name="Davis C.B."/>
            <person name="Inglis T.J."/>
            <person name="Kaestli M."/>
            <person name="Koren S."/>
            <person name="Mayo M."/>
            <person name="Merritt A.J."/>
            <person name="Price E.P."/>
            <person name="Sarovich D.S."/>
            <person name="Warner J."/>
            <person name="Rosovitz M.J."/>
        </authorList>
    </citation>
    <scope>NUCLEOTIDE SEQUENCE [LARGE SCALE GENOMIC DNA]</scope>
    <source>
        <strain evidence="15">DSM 2030</strain>
    </source>
</reference>
<feature type="domain" description="Poly A polymerase head" evidence="12">
    <location>
        <begin position="26"/>
        <end position="148"/>
    </location>
</feature>
<dbReference type="PANTHER" id="PTHR47788">
    <property type="entry name" value="POLYA POLYMERASE"/>
    <property type="match status" value="1"/>
</dbReference>
<dbReference type="GO" id="GO:0000049">
    <property type="term" value="F:tRNA binding"/>
    <property type="evidence" value="ECO:0007669"/>
    <property type="project" value="UniProtKB-KW"/>
</dbReference>
<dbReference type="Proteomes" id="UP000029669">
    <property type="component" value="Chromosome"/>
</dbReference>
<feature type="domain" description="tRNA nucleotidyltransferase/poly(A) polymerase RNA and SrmB- binding" evidence="13">
    <location>
        <begin position="174"/>
        <end position="229"/>
    </location>
</feature>